<dbReference type="Proteomes" id="UP000322245">
    <property type="component" value="Unassembled WGS sequence"/>
</dbReference>
<organism evidence="1 2">
    <name type="scientific">Cryptococcus floricola</name>
    <dbReference type="NCBI Taxonomy" id="2591691"/>
    <lineage>
        <taxon>Eukaryota</taxon>
        <taxon>Fungi</taxon>
        <taxon>Dikarya</taxon>
        <taxon>Basidiomycota</taxon>
        <taxon>Agaricomycotina</taxon>
        <taxon>Tremellomycetes</taxon>
        <taxon>Tremellales</taxon>
        <taxon>Cryptococcaceae</taxon>
        <taxon>Cryptococcus</taxon>
    </lineage>
</organism>
<proteinExistence type="predicted"/>
<gene>
    <name evidence="1" type="ORF">B9479_008271</name>
</gene>
<comment type="caution">
    <text evidence="1">The sequence shown here is derived from an EMBL/GenBank/DDBJ whole genome shotgun (WGS) entry which is preliminary data.</text>
</comment>
<accession>A0A5D3AMC3</accession>
<reference evidence="1 2" key="1">
    <citation type="submission" date="2017-05" db="EMBL/GenBank/DDBJ databases">
        <title>The Genome Sequence of Tsuchiyaea wingfieldii DSM 27421.</title>
        <authorList>
            <person name="Cuomo C."/>
            <person name="Passer A."/>
            <person name="Billmyre B."/>
            <person name="Heitman J."/>
        </authorList>
    </citation>
    <scope>NUCLEOTIDE SEQUENCE [LARGE SCALE GENOMIC DNA]</scope>
    <source>
        <strain evidence="1 2">DSM 27421</strain>
    </source>
</reference>
<keyword evidence="2" id="KW-1185">Reference proteome</keyword>
<evidence type="ECO:0000313" key="2">
    <source>
        <dbReference type="Proteomes" id="UP000322245"/>
    </source>
</evidence>
<feature type="non-terminal residue" evidence="1">
    <location>
        <position position="1"/>
    </location>
</feature>
<sequence length="231" mass="25984">LITYLDNPVETSSTPERDWMLSMKNKLAKSTAKGTLSLEEGVSQLPSISCSTPLSATNRLTREVTDLKAFDGMSDVYKGILSYLRLLFDKRGIHIILLDEAESSHGFTLGDVLPRKGHHQHFNYIHVGQYMYSAERSIDRSEAHGGLNRAALVDFGNSIIRPCLVRRIFRLKLRDSWKERGVSDEDVTFVTVQVINLRPADDNVMWTQTKAEDLGTSMVICLIKNQANVTL</sequence>
<dbReference type="AlphaFoldDB" id="A0A5D3AMC3"/>
<protein>
    <submittedName>
        <fullName evidence="1">Uncharacterized protein</fullName>
    </submittedName>
</protein>
<name>A0A5D3AMC3_9TREE</name>
<evidence type="ECO:0000313" key="1">
    <source>
        <dbReference type="EMBL" id="TYJ51173.1"/>
    </source>
</evidence>
<dbReference type="EMBL" id="NIDF01000357">
    <property type="protein sequence ID" value="TYJ51173.1"/>
    <property type="molecule type" value="Genomic_DNA"/>
</dbReference>